<name>A0AA42BPQ4_9ALTE</name>
<dbReference type="RefSeq" id="WP_254100162.1">
    <property type="nucleotide sequence ID" value="NZ_JANATA010000010.1"/>
</dbReference>
<reference evidence="2" key="1">
    <citation type="submission" date="2022-07" db="EMBL/GenBank/DDBJ databases">
        <title>Characterization of the Novel Bacterium Alteromonas immobilis LMIT006 and Alteromonas gregis LMIT007.</title>
        <authorList>
            <person name="Lin X."/>
        </authorList>
    </citation>
    <scope>NUCLEOTIDE SEQUENCE</scope>
    <source>
        <strain evidence="2">LMIT007</strain>
    </source>
</reference>
<keyword evidence="1" id="KW-0812">Transmembrane</keyword>
<keyword evidence="3" id="KW-1185">Reference proteome</keyword>
<organism evidence="2 3">
    <name type="scientific">Opacimonas viscosa</name>
    <dbReference type="NCBI Taxonomy" id="2961944"/>
    <lineage>
        <taxon>Bacteria</taxon>
        <taxon>Pseudomonadati</taxon>
        <taxon>Pseudomonadota</taxon>
        <taxon>Gammaproteobacteria</taxon>
        <taxon>Alteromonadales</taxon>
        <taxon>Alteromonadaceae</taxon>
        <taxon>Opacimonas</taxon>
    </lineage>
</organism>
<proteinExistence type="predicted"/>
<dbReference type="NCBIfam" id="TIGR02532">
    <property type="entry name" value="IV_pilin_GFxxxE"/>
    <property type="match status" value="1"/>
</dbReference>
<evidence type="ECO:0000313" key="3">
    <source>
        <dbReference type="Proteomes" id="UP001165413"/>
    </source>
</evidence>
<sequence>MRVKQYGFTLIEMIAGMVVFGIVATIVSTLLLPLSKQSFDPLWQTRAAEISQSLINEISAKAFDENSDVIGGAVRCNETSAPACTTAGGLGPDPSETRASFDDVDDYHGLALSGSGIVDAMGNAPLVNGESIYKGFSAAVSVIYDDNLDGTDDDPGTGLYVGNTKLITITVTTPSTDEIKISILRGNF</sequence>
<dbReference type="Proteomes" id="UP001165413">
    <property type="component" value="Unassembled WGS sequence"/>
</dbReference>
<dbReference type="InterPro" id="IPR012902">
    <property type="entry name" value="N_methyl_site"/>
</dbReference>
<accession>A0AA42BPQ4</accession>
<gene>
    <name evidence="2" type="ORF">NLF92_06880</name>
</gene>
<evidence type="ECO:0000256" key="1">
    <source>
        <dbReference type="SAM" id="Phobius"/>
    </source>
</evidence>
<evidence type="ECO:0000313" key="2">
    <source>
        <dbReference type="EMBL" id="MCP3428666.1"/>
    </source>
</evidence>
<keyword evidence="1" id="KW-1133">Transmembrane helix</keyword>
<protein>
    <submittedName>
        <fullName evidence="2">Type II secretion system GspH family protein</fullName>
    </submittedName>
</protein>
<keyword evidence="1" id="KW-0472">Membrane</keyword>
<dbReference type="AlphaFoldDB" id="A0AA42BPQ4"/>
<feature type="transmembrane region" description="Helical" evidence="1">
    <location>
        <begin position="6"/>
        <end position="32"/>
    </location>
</feature>
<comment type="caution">
    <text evidence="2">The sequence shown here is derived from an EMBL/GenBank/DDBJ whole genome shotgun (WGS) entry which is preliminary data.</text>
</comment>
<dbReference type="Pfam" id="PF07963">
    <property type="entry name" value="N_methyl"/>
    <property type="match status" value="1"/>
</dbReference>
<dbReference type="EMBL" id="JANATA010000010">
    <property type="protein sequence ID" value="MCP3428666.1"/>
    <property type="molecule type" value="Genomic_DNA"/>
</dbReference>